<keyword evidence="3" id="KW-0998">Cell outer membrane</keyword>
<evidence type="ECO:0000256" key="4">
    <source>
        <dbReference type="PROSITE-ProRule" id="PRU00473"/>
    </source>
</evidence>
<dbReference type="Proteomes" id="UP000646426">
    <property type="component" value="Unassembled WGS sequence"/>
</dbReference>
<dbReference type="SUPFAM" id="SSF103088">
    <property type="entry name" value="OmpA-like"/>
    <property type="match status" value="1"/>
</dbReference>
<keyword evidence="8" id="KW-1185">Reference proteome</keyword>
<evidence type="ECO:0000256" key="3">
    <source>
        <dbReference type="ARBA" id="ARBA00023237"/>
    </source>
</evidence>
<dbReference type="Gene3D" id="3.40.1520.20">
    <property type="match status" value="1"/>
</dbReference>
<dbReference type="EMBL" id="BMYD01000003">
    <property type="protein sequence ID" value="GHA82141.1"/>
    <property type="molecule type" value="Genomic_DNA"/>
</dbReference>
<keyword evidence="2 4" id="KW-0472">Membrane</keyword>
<gene>
    <name evidence="7" type="ORF">GCM10007067_20090</name>
</gene>
<dbReference type="InterPro" id="IPR006665">
    <property type="entry name" value="OmpA-like"/>
</dbReference>
<dbReference type="PANTHER" id="PTHR30329">
    <property type="entry name" value="STATOR ELEMENT OF FLAGELLAR MOTOR COMPLEX"/>
    <property type="match status" value="1"/>
</dbReference>
<dbReference type="InterPro" id="IPR036737">
    <property type="entry name" value="OmpA-like_sf"/>
</dbReference>
<organism evidence="7 8">
    <name type="scientific">Cognatilysobacter bugurensis</name>
    <dbReference type="NCBI Taxonomy" id="543356"/>
    <lineage>
        <taxon>Bacteria</taxon>
        <taxon>Pseudomonadati</taxon>
        <taxon>Pseudomonadota</taxon>
        <taxon>Gammaproteobacteria</taxon>
        <taxon>Lysobacterales</taxon>
        <taxon>Lysobacteraceae</taxon>
        <taxon>Cognatilysobacter</taxon>
    </lineage>
</organism>
<comment type="caution">
    <text evidence="7">The sequence shown here is derived from an EMBL/GenBank/DDBJ whole genome shotgun (WGS) entry which is preliminary data.</text>
</comment>
<reference evidence="7" key="1">
    <citation type="journal article" date="2014" name="Int. J. Syst. Evol. Microbiol.">
        <title>Complete genome sequence of Corynebacterium casei LMG S-19264T (=DSM 44701T), isolated from a smear-ripened cheese.</title>
        <authorList>
            <consortium name="US DOE Joint Genome Institute (JGI-PGF)"/>
            <person name="Walter F."/>
            <person name="Albersmeier A."/>
            <person name="Kalinowski J."/>
            <person name="Ruckert C."/>
        </authorList>
    </citation>
    <scope>NUCLEOTIDE SEQUENCE</scope>
    <source>
        <strain evidence="7">KCTC 23077</strain>
    </source>
</reference>
<proteinExistence type="predicted"/>
<reference evidence="7" key="2">
    <citation type="submission" date="2020-09" db="EMBL/GenBank/DDBJ databases">
        <authorList>
            <person name="Sun Q."/>
            <person name="Kim S."/>
        </authorList>
    </citation>
    <scope>NUCLEOTIDE SEQUENCE</scope>
    <source>
        <strain evidence="7">KCTC 23077</strain>
    </source>
</reference>
<name>A0A918T2F4_9GAMM</name>
<dbReference type="PANTHER" id="PTHR30329:SF21">
    <property type="entry name" value="LIPOPROTEIN YIAD-RELATED"/>
    <property type="match status" value="1"/>
</dbReference>
<feature type="chain" id="PRO_5037862171" evidence="5">
    <location>
        <begin position="34"/>
        <end position="275"/>
    </location>
</feature>
<evidence type="ECO:0000256" key="1">
    <source>
        <dbReference type="ARBA" id="ARBA00004442"/>
    </source>
</evidence>
<comment type="subcellular location">
    <subcellularLocation>
        <location evidence="1">Cell outer membrane</location>
    </subcellularLocation>
</comment>
<accession>A0A918T2F4</accession>
<keyword evidence="5" id="KW-0732">Signal</keyword>
<dbReference type="InterPro" id="IPR050330">
    <property type="entry name" value="Bact_OuterMem_StrucFunc"/>
</dbReference>
<dbReference type="AlphaFoldDB" id="A0A918T2F4"/>
<feature type="domain" description="OmpA-like" evidence="6">
    <location>
        <begin position="161"/>
        <end position="275"/>
    </location>
</feature>
<dbReference type="PRINTS" id="PR01021">
    <property type="entry name" value="OMPADOMAIN"/>
</dbReference>
<evidence type="ECO:0000259" key="6">
    <source>
        <dbReference type="PROSITE" id="PS51123"/>
    </source>
</evidence>
<dbReference type="Pfam" id="PF00691">
    <property type="entry name" value="OmpA"/>
    <property type="match status" value="1"/>
</dbReference>
<dbReference type="Gene3D" id="3.30.1330.60">
    <property type="entry name" value="OmpA-like domain"/>
    <property type="match status" value="1"/>
</dbReference>
<dbReference type="InterPro" id="IPR006664">
    <property type="entry name" value="OMP_bac"/>
</dbReference>
<dbReference type="GO" id="GO:0009279">
    <property type="term" value="C:cell outer membrane"/>
    <property type="evidence" value="ECO:0007669"/>
    <property type="project" value="UniProtKB-SubCell"/>
</dbReference>
<dbReference type="CDD" id="cd07185">
    <property type="entry name" value="OmpA_C-like"/>
    <property type="match status" value="1"/>
</dbReference>
<sequence length="275" mass="28895">MRRCYWRGAAAPARTIRAAAFAMLCVAAPLALAQGVPAASAAAAPKPIVAAGTVPDEATRAAVLSRLRELYGAQRVVDRIEIDAGVVAPPNWQQHVVTMLTPALQQVSAGQVDISGNAVRVTGEVANEAQRQQVVSDMATALNNPTYTITNALRNGSGQQKLLDAALANRIIEFESGSATLAPQGRVILDEMAAAMRRIGQSRVQIIGHTDAVGGRDANVALSLARAAAVKAYLEEQGIAADNLSVRGLGPDQPVADNATPQGRARNRRIEFRVL</sequence>
<protein>
    <submittedName>
        <fullName evidence="7">Cell envelope biogenesis protein OmpA</fullName>
    </submittedName>
</protein>
<feature type="signal peptide" evidence="5">
    <location>
        <begin position="1"/>
        <end position="33"/>
    </location>
</feature>
<evidence type="ECO:0000313" key="7">
    <source>
        <dbReference type="EMBL" id="GHA82141.1"/>
    </source>
</evidence>
<evidence type="ECO:0000256" key="2">
    <source>
        <dbReference type="ARBA" id="ARBA00023136"/>
    </source>
</evidence>
<evidence type="ECO:0000313" key="8">
    <source>
        <dbReference type="Proteomes" id="UP000646426"/>
    </source>
</evidence>
<evidence type="ECO:0000256" key="5">
    <source>
        <dbReference type="SAM" id="SignalP"/>
    </source>
</evidence>
<dbReference type="PROSITE" id="PS51123">
    <property type="entry name" value="OMPA_2"/>
    <property type="match status" value="1"/>
</dbReference>